<evidence type="ECO:0000313" key="2">
    <source>
        <dbReference type="EMBL" id="KKK87153.1"/>
    </source>
</evidence>
<dbReference type="Pfam" id="PF00805">
    <property type="entry name" value="Pentapeptide"/>
    <property type="match status" value="1"/>
</dbReference>
<proteinExistence type="predicted"/>
<gene>
    <name evidence="2" type="ORF">LCGC14_2756090</name>
</gene>
<evidence type="ECO:0008006" key="3">
    <source>
        <dbReference type="Google" id="ProtNLM"/>
    </source>
</evidence>
<evidence type="ECO:0000256" key="1">
    <source>
        <dbReference type="SAM" id="Phobius"/>
    </source>
</evidence>
<dbReference type="InterPro" id="IPR052949">
    <property type="entry name" value="PA_immunity-related"/>
</dbReference>
<organism evidence="2">
    <name type="scientific">marine sediment metagenome</name>
    <dbReference type="NCBI Taxonomy" id="412755"/>
    <lineage>
        <taxon>unclassified sequences</taxon>
        <taxon>metagenomes</taxon>
        <taxon>ecological metagenomes</taxon>
    </lineage>
</organism>
<dbReference type="EMBL" id="LAZR01050530">
    <property type="protein sequence ID" value="KKK87153.1"/>
    <property type="molecule type" value="Genomic_DNA"/>
</dbReference>
<dbReference type="SUPFAM" id="SSF141571">
    <property type="entry name" value="Pentapeptide repeat-like"/>
    <property type="match status" value="1"/>
</dbReference>
<keyword evidence="1" id="KW-0472">Membrane</keyword>
<keyword evidence="1" id="KW-1133">Transmembrane helix</keyword>
<dbReference type="AlphaFoldDB" id="A0A0F8Z0H4"/>
<sequence>MSNLQESGKEHIVDKIIDGTLTEVNYHNKLFIRVGSKADTYKNVDFSHTYFDHCYFRNCVFDSCNFNGCKFINSNFASSKFLGCKFDYATFQNTLVDEEILDTGFPGYDNLKLKFARSLRTNFQGLGDAESANKAIQIELEARESHLKKSWKSNEAYYRNKYNGKYRFFAYLKWFRFQMQAFVWGNGESTIKLLRSGLFLWLLMTVYDVFKFGNLNEISSYWASFVKMPQIFLSIEKSVDYSDIYLSIIYIIRIIAFGLFMSILLKRYNKR</sequence>
<keyword evidence="1" id="KW-0812">Transmembrane</keyword>
<dbReference type="Gene3D" id="2.160.20.80">
    <property type="entry name" value="E3 ubiquitin-protein ligase SopA"/>
    <property type="match status" value="1"/>
</dbReference>
<name>A0A0F8Z0H4_9ZZZZ</name>
<accession>A0A0F8Z0H4</accession>
<dbReference type="InterPro" id="IPR001646">
    <property type="entry name" value="5peptide_repeat"/>
</dbReference>
<comment type="caution">
    <text evidence="2">The sequence shown here is derived from an EMBL/GenBank/DDBJ whole genome shotgun (WGS) entry which is preliminary data.</text>
</comment>
<dbReference type="PANTHER" id="PTHR42999:SF1">
    <property type="entry name" value="PENTAPEPTIDE REPEAT-CONTAINING PROTEIN"/>
    <property type="match status" value="1"/>
</dbReference>
<reference evidence="2" key="1">
    <citation type="journal article" date="2015" name="Nature">
        <title>Complex archaea that bridge the gap between prokaryotes and eukaryotes.</title>
        <authorList>
            <person name="Spang A."/>
            <person name="Saw J.H."/>
            <person name="Jorgensen S.L."/>
            <person name="Zaremba-Niedzwiedzka K."/>
            <person name="Martijn J."/>
            <person name="Lind A.E."/>
            <person name="van Eijk R."/>
            <person name="Schleper C."/>
            <person name="Guy L."/>
            <person name="Ettema T.J."/>
        </authorList>
    </citation>
    <scope>NUCLEOTIDE SEQUENCE</scope>
</reference>
<dbReference type="PANTHER" id="PTHR42999">
    <property type="entry name" value="ANTIBIOTIC RESISTANCE PROTEIN MCBG"/>
    <property type="match status" value="1"/>
</dbReference>
<protein>
    <recommendedName>
        <fullName evidence="3">Pentapeptide repeat protein</fullName>
    </recommendedName>
</protein>
<feature type="transmembrane region" description="Helical" evidence="1">
    <location>
        <begin position="244"/>
        <end position="265"/>
    </location>
</feature>